<dbReference type="EMBL" id="VIFX01000079">
    <property type="protein sequence ID" value="TQR82362.1"/>
    <property type="molecule type" value="Genomic_DNA"/>
</dbReference>
<comment type="caution">
    <text evidence="1">The sequence shown here is derived from an EMBL/GenBank/DDBJ whole genome shotgun (WGS) entry which is preliminary data.</text>
</comment>
<reference evidence="1 2" key="1">
    <citation type="submission" date="2018-10" db="EMBL/GenBank/DDBJ databases">
        <title>Draft genome of Mycobacterium hodleri strain B.</title>
        <authorList>
            <person name="Amande T.J."/>
            <person name="Mcgenity T.J."/>
        </authorList>
    </citation>
    <scope>NUCLEOTIDE SEQUENCE [LARGE SCALE GENOMIC DNA]</scope>
    <source>
        <strain evidence="1 2">B</strain>
    </source>
</reference>
<dbReference type="RefSeq" id="WP_142556034.1">
    <property type="nucleotide sequence ID" value="NZ_VIFX01000079.1"/>
</dbReference>
<accession>A0A544VQV3</accession>
<sequence length="264" mass="28496">MRNDLRGELQELGRTSSGRLHAVYGAADDGAFVDTENVLLYNVGGKALRPLMAHAVTFERRYQVPPPPPGIGLINGKALHYHRYSDASETSSEYWKPAKPLGAFFNVPVGSVDKPAPVWNAIREYATPLIEPASAPTRFLINLQITDTQQPGAGSVASIVKPALDGVISAYHGHEGSDGNAEAQRLEAAGIGTAEILQKHLLDQRWAALGARRLVKPFGAMGVQWNPADEFCVYAHITLTTGEAVADAHPARWRLTAELMGATR</sequence>
<keyword evidence="2" id="KW-1185">Reference proteome</keyword>
<name>A0A544VQV3_9MYCO</name>
<dbReference type="AlphaFoldDB" id="A0A544VQV3"/>
<dbReference type="Proteomes" id="UP000315759">
    <property type="component" value="Unassembled WGS sequence"/>
</dbReference>
<evidence type="ECO:0000313" key="1">
    <source>
        <dbReference type="EMBL" id="TQR82362.1"/>
    </source>
</evidence>
<organism evidence="1 2">
    <name type="scientific">Mycolicibacterium hodleri</name>
    <dbReference type="NCBI Taxonomy" id="49897"/>
    <lineage>
        <taxon>Bacteria</taxon>
        <taxon>Bacillati</taxon>
        <taxon>Actinomycetota</taxon>
        <taxon>Actinomycetes</taxon>
        <taxon>Mycobacteriales</taxon>
        <taxon>Mycobacteriaceae</taxon>
        <taxon>Mycolicibacterium</taxon>
    </lineage>
</organism>
<evidence type="ECO:0000313" key="2">
    <source>
        <dbReference type="Proteomes" id="UP000315759"/>
    </source>
</evidence>
<protein>
    <submittedName>
        <fullName evidence="1">Uncharacterized protein</fullName>
    </submittedName>
</protein>
<gene>
    <name evidence="1" type="ORF">D8S82_32520</name>
</gene>
<proteinExistence type="predicted"/>